<dbReference type="EMBL" id="PGOL01001070">
    <property type="protein sequence ID" value="PKI61169.1"/>
    <property type="molecule type" value="Genomic_DNA"/>
</dbReference>
<dbReference type="Proteomes" id="UP000233551">
    <property type="component" value="Unassembled WGS sequence"/>
</dbReference>
<dbReference type="OrthoDB" id="1894923at2759"/>
<evidence type="ECO:0000313" key="5">
    <source>
        <dbReference type="Proteomes" id="UP000233551"/>
    </source>
</evidence>
<keyword evidence="5" id="KW-1185">Reference proteome</keyword>
<dbReference type="GeneID" id="116196037"/>
<dbReference type="PANTHER" id="PTHR34191">
    <property type="entry name" value="LATE EMBRYOGENESIS ABUNDANT PROTEIN (LEA) FAMILY PROTEIN"/>
    <property type="match status" value="1"/>
</dbReference>
<feature type="region of interest" description="Disordered" evidence="1">
    <location>
        <begin position="1"/>
        <end position="82"/>
    </location>
</feature>
<organism evidence="2 4">
    <name type="scientific">Punica granatum</name>
    <name type="common">Pomegranate</name>
    <dbReference type="NCBI Taxonomy" id="22663"/>
    <lineage>
        <taxon>Eukaryota</taxon>
        <taxon>Viridiplantae</taxon>
        <taxon>Streptophyta</taxon>
        <taxon>Embryophyta</taxon>
        <taxon>Tracheophyta</taxon>
        <taxon>Spermatophyta</taxon>
        <taxon>Magnoliopsida</taxon>
        <taxon>eudicotyledons</taxon>
        <taxon>Gunneridae</taxon>
        <taxon>Pentapetalae</taxon>
        <taxon>rosids</taxon>
        <taxon>malvids</taxon>
        <taxon>Myrtales</taxon>
        <taxon>Lythraceae</taxon>
        <taxon>Punica</taxon>
    </lineage>
</organism>
<evidence type="ECO:0000313" key="4">
    <source>
        <dbReference type="Proteomes" id="UP000197138"/>
    </source>
</evidence>
<accession>A0A218XHP3</accession>
<reference evidence="4" key="1">
    <citation type="journal article" date="2017" name="Plant J.">
        <title>The pomegranate (Punica granatum L.) genome and the genomics of punicalagin biosynthesis.</title>
        <authorList>
            <person name="Qin G."/>
            <person name="Xu C."/>
            <person name="Ming R."/>
            <person name="Tang H."/>
            <person name="Guyot R."/>
            <person name="Kramer E.M."/>
            <person name="Hu Y."/>
            <person name="Yi X."/>
            <person name="Qi Y."/>
            <person name="Xu X."/>
            <person name="Gao Z."/>
            <person name="Pan H."/>
            <person name="Jian J."/>
            <person name="Tian Y."/>
            <person name="Yue Z."/>
            <person name="Xu Y."/>
        </authorList>
    </citation>
    <scope>NUCLEOTIDE SEQUENCE [LARGE SCALE GENOMIC DNA]</scope>
    <source>
        <strain evidence="4">cv. Dabenzi</strain>
    </source>
</reference>
<comment type="caution">
    <text evidence="2">The sequence shown here is derived from an EMBL/GenBank/DDBJ whole genome shotgun (WGS) entry which is preliminary data.</text>
</comment>
<feature type="compositionally biased region" description="Polar residues" evidence="1">
    <location>
        <begin position="1"/>
        <end position="20"/>
    </location>
</feature>
<sequence>MSNVQQSFNAGQTQGKTQSKAEGMIQSAKEGTANAANSAQATAQRGADQSAGFMQQTGEQMKSMAQGAVDGVKNTLGMGDKK</sequence>
<evidence type="ECO:0000313" key="2">
    <source>
        <dbReference type="EMBL" id="OWM84246.1"/>
    </source>
</evidence>
<proteinExistence type="predicted"/>
<dbReference type="PANTHER" id="PTHR34191:SF20">
    <property type="entry name" value="LATE EMBRYOGENESIS ABUNDANT PROTEIN (LEA) FAMILY PROTEIN"/>
    <property type="match status" value="1"/>
</dbReference>
<dbReference type="EMBL" id="MTKT01001770">
    <property type="protein sequence ID" value="OWM84246.1"/>
    <property type="molecule type" value="Genomic_DNA"/>
</dbReference>
<reference evidence="2" key="2">
    <citation type="submission" date="2017-06" db="EMBL/GenBank/DDBJ databases">
        <title>The pomegranate genome and the genomics of punicalagin biosynthesis.</title>
        <authorList>
            <person name="Xu C."/>
        </authorList>
    </citation>
    <scope>NUCLEOTIDE SEQUENCE [LARGE SCALE GENOMIC DNA]</scope>
    <source>
        <tissue evidence="2">Fresh leaf</tissue>
    </source>
</reference>
<protein>
    <submittedName>
        <fullName evidence="2">Uncharacterized protein</fullName>
    </submittedName>
</protein>
<gene>
    <name evidence="2" type="ORF">CDL15_Pgr011631</name>
    <name evidence="3" type="ORF">CRG98_018489</name>
</gene>
<dbReference type="Proteomes" id="UP000197138">
    <property type="component" value="Unassembled WGS sequence"/>
</dbReference>
<reference evidence="3 5" key="3">
    <citation type="submission" date="2017-11" db="EMBL/GenBank/DDBJ databases">
        <title>De-novo sequencing of pomegranate (Punica granatum L.) genome.</title>
        <authorList>
            <person name="Akparov Z."/>
            <person name="Amiraslanov A."/>
            <person name="Hajiyeva S."/>
            <person name="Abbasov M."/>
            <person name="Kaur K."/>
            <person name="Hamwieh A."/>
            <person name="Solovyev V."/>
            <person name="Salamov A."/>
            <person name="Braich B."/>
            <person name="Kosarev P."/>
            <person name="Mahmoud A."/>
            <person name="Hajiyev E."/>
            <person name="Babayeva S."/>
            <person name="Izzatullayeva V."/>
            <person name="Mammadov A."/>
            <person name="Mammadov A."/>
            <person name="Sharifova S."/>
            <person name="Ojaghi J."/>
            <person name="Eynullazada K."/>
            <person name="Bayramov B."/>
            <person name="Abdulazimova A."/>
            <person name="Shahmuradov I."/>
        </authorList>
    </citation>
    <scope>NUCLEOTIDE SEQUENCE [LARGE SCALE GENOMIC DNA]</scope>
    <source>
        <strain evidence="3">AG2017</strain>
        <strain evidence="5">cv. AG2017</strain>
        <tissue evidence="3">Leaf</tissue>
    </source>
</reference>
<evidence type="ECO:0000256" key="1">
    <source>
        <dbReference type="SAM" id="MobiDB-lite"/>
    </source>
</evidence>
<name>A0A218XHP3_PUNGR</name>
<evidence type="ECO:0000313" key="3">
    <source>
        <dbReference type="EMBL" id="PKI61169.1"/>
    </source>
</evidence>
<dbReference type="InterPro" id="IPR039624">
    <property type="entry name" value="LEA1/2/D7/KIN2"/>
</dbReference>
<dbReference type="AlphaFoldDB" id="A0A218XHP3"/>
<dbReference type="STRING" id="22663.A0A218XHP3"/>
<feature type="compositionally biased region" description="Low complexity" evidence="1">
    <location>
        <begin position="31"/>
        <end position="47"/>
    </location>
</feature>